<dbReference type="PROSITE" id="PS50977">
    <property type="entry name" value="HTH_TETR_2"/>
    <property type="match status" value="1"/>
</dbReference>
<dbReference type="Gene3D" id="1.10.357.10">
    <property type="entry name" value="Tetracycline Repressor, domain 2"/>
    <property type="match status" value="1"/>
</dbReference>
<keyword evidence="5" id="KW-1185">Reference proteome</keyword>
<sequence>MSIEIEKKNAMREKLLVKLLPVIRKEGVSSLRIERIAKIMDISKATMYKYFSSKEEIIESIVDLYVSYITDIGETIVDHNASYSEHFQKSFEQSLLIAFYISNEYLNDLQTSYPTLYEKISDAHDKRNEQISHISDQYQNEGIFNPINIYLLHMQDQFLLRKLFDPALLTKMNMTLYEALLDYYSLTKHQLIHPEYLNEIDDNKIHELLKKLVQKFSTTM</sequence>
<dbReference type="InterPro" id="IPR009057">
    <property type="entry name" value="Homeodomain-like_sf"/>
</dbReference>
<dbReference type="OrthoDB" id="881297at2"/>
<evidence type="ECO:0000256" key="2">
    <source>
        <dbReference type="PROSITE-ProRule" id="PRU00335"/>
    </source>
</evidence>
<reference evidence="4 5" key="1">
    <citation type="submission" date="2016-08" db="EMBL/GenBank/DDBJ databases">
        <title>Genome of Bacillus solimangrovi GH2-4.</title>
        <authorList>
            <person name="Lim S."/>
            <person name="Kim B.-C."/>
        </authorList>
    </citation>
    <scope>NUCLEOTIDE SEQUENCE [LARGE SCALE GENOMIC DNA]</scope>
    <source>
        <strain evidence="4 5">GH2-4</strain>
    </source>
</reference>
<accession>A0A1E5LJC0</accession>
<dbReference type="EMBL" id="MJEH01000004">
    <property type="protein sequence ID" value="OEH94192.1"/>
    <property type="molecule type" value="Genomic_DNA"/>
</dbReference>
<comment type="caution">
    <text evidence="4">The sequence shown here is derived from an EMBL/GenBank/DDBJ whole genome shotgun (WGS) entry which is preliminary data.</text>
</comment>
<dbReference type="Pfam" id="PF00440">
    <property type="entry name" value="TetR_N"/>
    <property type="match status" value="1"/>
</dbReference>
<evidence type="ECO:0000256" key="1">
    <source>
        <dbReference type="ARBA" id="ARBA00023125"/>
    </source>
</evidence>
<name>A0A1E5LJC0_9BACI</name>
<dbReference type="Proteomes" id="UP000095209">
    <property type="component" value="Unassembled WGS sequence"/>
</dbReference>
<proteinExistence type="predicted"/>
<dbReference type="GO" id="GO:0003677">
    <property type="term" value="F:DNA binding"/>
    <property type="evidence" value="ECO:0007669"/>
    <property type="project" value="UniProtKB-UniRule"/>
</dbReference>
<gene>
    <name evidence="4" type="ORF">BFG57_09070</name>
</gene>
<dbReference type="AlphaFoldDB" id="A0A1E5LJC0"/>
<dbReference type="InterPro" id="IPR001647">
    <property type="entry name" value="HTH_TetR"/>
</dbReference>
<protein>
    <recommendedName>
        <fullName evidence="3">HTH tetR-type domain-containing protein</fullName>
    </recommendedName>
</protein>
<feature type="DNA-binding region" description="H-T-H motif" evidence="2">
    <location>
        <begin position="32"/>
        <end position="51"/>
    </location>
</feature>
<evidence type="ECO:0000259" key="3">
    <source>
        <dbReference type="PROSITE" id="PS50977"/>
    </source>
</evidence>
<evidence type="ECO:0000313" key="5">
    <source>
        <dbReference type="Proteomes" id="UP000095209"/>
    </source>
</evidence>
<organism evidence="4 5">
    <name type="scientific">Bacillus solimangrovi</name>
    <dbReference type="NCBI Taxonomy" id="1305675"/>
    <lineage>
        <taxon>Bacteria</taxon>
        <taxon>Bacillati</taxon>
        <taxon>Bacillota</taxon>
        <taxon>Bacilli</taxon>
        <taxon>Bacillales</taxon>
        <taxon>Bacillaceae</taxon>
        <taxon>Bacillus</taxon>
    </lineage>
</organism>
<evidence type="ECO:0000313" key="4">
    <source>
        <dbReference type="EMBL" id="OEH94192.1"/>
    </source>
</evidence>
<dbReference type="RefSeq" id="WP_069715755.1">
    <property type="nucleotide sequence ID" value="NZ_MJEH01000004.1"/>
</dbReference>
<dbReference type="STRING" id="1305675.BFG57_09070"/>
<dbReference type="SUPFAM" id="SSF46689">
    <property type="entry name" value="Homeodomain-like"/>
    <property type="match status" value="1"/>
</dbReference>
<keyword evidence="1 2" id="KW-0238">DNA-binding</keyword>
<feature type="domain" description="HTH tetR-type" evidence="3">
    <location>
        <begin position="9"/>
        <end position="69"/>
    </location>
</feature>